<keyword evidence="3" id="KW-0378">Hydrolase</keyword>
<dbReference type="InterPro" id="IPR037018">
    <property type="entry name" value="GH65_N"/>
</dbReference>
<dbReference type="SUPFAM" id="SSF74650">
    <property type="entry name" value="Galactose mutarotase-like"/>
    <property type="match status" value="1"/>
</dbReference>
<name>A0ABM6TL44_9CAUL</name>
<organism evidence="3 4">
    <name type="scientific">Caulobacter segnis</name>
    <dbReference type="NCBI Taxonomy" id="88688"/>
    <lineage>
        <taxon>Bacteria</taxon>
        <taxon>Pseudomonadati</taxon>
        <taxon>Pseudomonadota</taxon>
        <taxon>Alphaproteobacteria</taxon>
        <taxon>Caulobacterales</taxon>
        <taxon>Caulobacteraceae</taxon>
        <taxon>Caulobacter</taxon>
    </lineage>
</organism>
<proteinExistence type="predicted"/>
<reference evidence="3 4" key="1">
    <citation type="journal article" date="2015" name="Biotechnol. Bioeng.">
        <title>Genome sequence and phenotypic characterization of Caulobacter segnis.</title>
        <authorList>
            <person name="Patel S."/>
            <person name="Fletcher B."/>
            <person name="Scott D.C."/>
            <person name="Ely B."/>
        </authorList>
    </citation>
    <scope>NUCLEOTIDE SEQUENCE [LARGE SCALE GENOMIC DNA]</scope>
    <source>
        <strain evidence="3 4">TK0059</strain>
    </source>
</reference>
<sequence length="704" mass="77254">MTWRFRCSRGRGWISMAKNTPINPPAVTGAGRRELPAYVSNGLIGLRVRDVPLTTGMTLLSGYSGEHYERQIEAAAVAPYPIAGDIALDGAWLSDKSHQISDLQQAYDFSAGELTSRFTFQAEGVSAQVEVLTFCSRVDPTLVCQEVSITVDKGCSLGLRAIVDASGADGRALRHSRVTPGEPEPSTDGALLWESAGGLSTCGVAFVSQVLGVGDQQPTRPPLRDQRLVTEYGFRARAGRKVRLRQIASLIPSALHTLPDQQAARLAAKAANDGFDKIRQQNRAAWDELWKGRIRLEGAEDRWQSLADAAFFYLNSSVHASSPASTSIFGLATWHDYHYYFGHVMWDIEAFAVPALCMLQPEAARALLDYRSSRLDAARQNARLMGRRGIQFPWESAPTSGQEAAPLPGTAAWHEDHVSLDVARAFSLYADATGDREFLRTRAWPVLAGVSEWITTRVSKTGRGYAINESMGIAERENPVDNAAFTNMGAVVVLRDAVRVAADLNLSADPEWTRIADGMALPMRGKAVISHEAYRVDEEKGATPDPLMGLFPFGYRLDPAEEKATLEFYLGMAQDYIGSPMLSALYGAWAARLNDRRLALKLLDEGYGQFCTGRFLQTLEYRADRFPEQPQAGPFFANIGGFLTALLFGFTGLRAGPDAPDAWVERECVLPEGWTSIEVDRLWICGQAMRLVARQGETARLIPL</sequence>
<dbReference type="InterPro" id="IPR008928">
    <property type="entry name" value="6-hairpin_glycosidase_sf"/>
</dbReference>
<dbReference type="Pfam" id="PF03632">
    <property type="entry name" value="Glyco_hydro_65m"/>
    <property type="match status" value="1"/>
</dbReference>
<accession>A0ABM6TL44</accession>
<dbReference type="PANTHER" id="PTHR11051:SF8">
    <property type="entry name" value="PROTEIN-GLUCOSYLGALACTOSYLHYDROXYLYSINE GLUCOSIDASE"/>
    <property type="match status" value="1"/>
</dbReference>
<dbReference type="InterPro" id="IPR005196">
    <property type="entry name" value="Glyco_hydro_65_N"/>
</dbReference>
<evidence type="ECO:0000313" key="3">
    <source>
        <dbReference type="EMBL" id="AVQ03984.1"/>
    </source>
</evidence>
<evidence type="ECO:0000259" key="2">
    <source>
        <dbReference type="Pfam" id="PF03636"/>
    </source>
</evidence>
<protein>
    <submittedName>
        <fullName evidence="3">Glycoside hydrolase family 65 protein</fullName>
    </submittedName>
</protein>
<dbReference type="SUPFAM" id="SSF48208">
    <property type="entry name" value="Six-hairpin glycosidases"/>
    <property type="match status" value="1"/>
</dbReference>
<feature type="domain" description="Glycoside hydrolase family 65 N-terminal" evidence="2">
    <location>
        <begin position="32"/>
        <end position="250"/>
    </location>
</feature>
<dbReference type="EMBL" id="CP027850">
    <property type="protein sequence ID" value="AVQ03984.1"/>
    <property type="molecule type" value="Genomic_DNA"/>
</dbReference>
<evidence type="ECO:0000313" key="4">
    <source>
        <dbReference type="Proteomes" id="UP000240527"/>
    </source>
</evidence>
<dbReference type="GO" id="GO:0016787">
    <property type="term" value="F:hydrolase activity"/>
    <property type="evidence" value="ECO:0007669"/>
    <property type="project" value="UniProtKB-KW"/>
</dbReference>
<dbReference type="Proteomes" id="UP000240527">
    <property type="component" value="Chromosome"/>
</dbReference>
<dbReference type="InterPro" id="IPR005195">
    <property type="entry name" value="Glyco_hydro_65_M"/>
</dbReference>
<dbReference type="Pfam" id="PF03636">
    <property type="entry name" value="Glyco_hydro_65N"/>
    <property type="match status" value="1"/>
</dbReference>
<keyword evidence="4" id="KW-1185">Reference proteome</keyword>
<dbReference type="PANTHER" id="PTHR11051">
    <property type="entry name" value="GLYCOSYL HYDROLASE-RELATED"/>
    <property type="match status" value="1"/>
</dbReference>
<feature type="domain" description="Glycoside hydrolase family 65 central catalytic" evidence="1">
    <location>
        <begin position="340"/>
        <end position="508"/>
    </location>
</feature>
<gene>
    <name evidence="3" type="ORF">B7G68_20335</name>
</gene>
<dbReference type="Gene3D" id="2.70.98.40">
    <property type="entry name" value="Glycoside hydrolase, family 65, N-terminal domain"/>
    <property type="match status" value="1"/>
</dbReference>
<dbReference type="InterPro" id="IPR011013">
    <property type="entry name" value="Gal_mutarotase_sf_dom"/>
</dbReference>
<dbReference type="Gene3D" id="1.50.10.10">
    <property type="match status" value="1"/>
</dbReference>
<evidence type="ECO:0000259" key="1">
    <source>
        <dbReference type="Pfam" id="PF03632"/>
    </source>
</evidence>
<dbReference type="InterPro" id="IPR012341">
    <property type="entry name" value="6hp_glycosidase-like_sf"/>
</dbReference>